<dbReference type="Gramene" id="KQL24681">
    <property type="protein sequence ID" value="KQL24681"/>
    <property type="gene ID" value="SETIT_033684mg"/>
</dbReference>
<sequence>MHTLPFPLHSSANKVFCTSIYFINHICKRHNSKNVN</sequence>
<name>K4A480_SETIT</name>
<dbReference type="EnsemblPlants" id="KQL24681">
    <property type="protein sequence ID" value="KQL24681"/>
    <property type="gene ID" value="SETIT_033684mg"/>
</dbReference>
<dbReference type="InParanoid" id="K4A480"/>
<dbReference type="EMBL" id="AGNK02001114">
    <property type="status" value="NOT_ANNOTATED_CDS"/>
    <property type="molecule type" value="Genomic_DNA"/>
</dbReference>
<reference evidence="2" key="1">
    <citation type="journal article" date="2012" name="Nat. Biotechnol.">
        <title>Reference genome sequence of the model plant Setaria.</title>
        <authorList>
            <person name="Bennetzen J.L."/>
            <person name="Schmutz J."/>
            <person name="Wang H."/>
            <person name="Percifield R."/>
            <person name="Hawkins J."/>
            <person name="Pontaroli A.C."/>
            <person name="Estep M."/>
            <person name="Feng L."/>
            <person name="Vaughn J.N."/>
            <person name="Grimwood J."/>
            <person name="Jenkins J."/>
            <person name="Barry K."/>
            <person name="Lindquist E."/>
            <person name="Hellsten U."/>
            <person name="Deshpande S."/>
            <person name="Wang X."/>
            <person name="Wu X."/>
            <person name="Mitros T."/>
            <person name="Triplett J."/>
            <person name="Yang X."/>
            <person name="Ye C.Y."/>
            <person name="Mauro-Herrera M."/>
            <person name="Wang L."/>
            <person name="Li P."/>
            <person name="Sharma M."/>
            <person name="Sharma R."/>
            <person name="Ronald P.C."/>
            <person name="Panaud O."/>
            <person name="Kellogg E.A."/>
            <person name="Brutnell T.P."/>
            <person name="Doust A.N."/>
            <person name="Tuskan G.A."/>
            <person name="Rokhsar D."/>
            <person name="Devos K.M."/>
        </authorList>
    </citation>
    <scope>NUCLEOTIDE SEQUENCE [LARGE SCALE GENOMIC DNA]</scope>
    <source>
        <strain evidence="2">cv. Yugu1</strain>
    </source>
</reference>
<dbReference type="Proteomes" id="UP000004995">
    <property type="component" value="Unassembled WGS sequence"/>
</dbReference>
<organism evidence="1 2">
    <name type="scientific">Setaria italica</name>
    <name type="common">Foxtail millet</name>
    <name type="synonym">Panicum italicum</name>
    <dbReference type="NCBI Taxonomy" id="4555"/>
    <lineage>
        <taxon>Eukaryota</taxon>
        <taxon>Viridiplantae</taxon>
        <taxon>Streptophyta</taxon>
        <taxon>Embryophyta</taxon>
        <taxon>Tracheophyta</taxon>
        <taxon>Spermatophyta</taxon>
        <taxon>Magnoliopsida</taxon>
        <taxon>Liliopsida</taxon>
        <taxon>Poales</taxon>
        <taxon>Poaceae</taxon>
        <taxon>PACMAD clade</taxon>
        <taxon>Panicoideae</taxon>
        <taxon>Panicodae</taxon>
        <taxon>Paniceae</taxon>
        <taxon>Cenchrinae</taxon>
        <taxon>Setaria</taxon>
    </lineage>
</organism>
<evidence type="ECO:0000313" key="1">
    <source>
        <dbReference type="EnsemblPlants" id="KQL24681"/>
    </source>
</evidence>
<keyword evidence="2" id="KW-1185">Reference proteome</keyword>
<dbReference type="AlphaFoldDB" id="K4A480"/>
<reference evidence="1" key="2">
    <citation type="submission" date="2018-08" db="UniProtKB">
        <authorList>
            <consortium name="EnsemblPlants"/>
        </authorList>
    </citation>
    <scope>IDENTIFICATION</scope>
    <source>
        <strain evidence="1">Yugu1</strain>
    </source>
</reference>
<evidence type="ECO:0000313" key="2">
    <source>
        <dbReference type="Proteomes" id="UP000004995"/>
    </source>
</evidence>
<dbReference type="HOGENOM" id="CLU_3360557_0_0_1"/>
<proteinExistence type="predicted"/>
<protein>
    <submittedName>
        <fullName evidence="1">Uncharacterized protein</fullName>
    </submittedName>
</protein>
<accession>K4A480</accession>